<name>A0A549TII7_9HYPH</name>
<feature type="compositionally biased region" description="Basic and acidic residues" evidence="1">
    <location>
        <begin position="97"/>
        <end position="112"/>
    </location>
</feature>
<evidence type="ECO:0008006" key="4">
    <source>
        <dbReference type="Google" id="ProtNLM"/>
    </source>
</evidence>
<dbReference type="Proteomes" id="UP000316801">
    <property type="component" value="Unassembled WGS sequence"/>
</dbReference>
<comment type="caution">
    <text evidence="2">The sequence shown here is derived from an EMBL/GenBank/DDBJ whole genome shotgun (WGS) entry which is preliminary data.</text>
</comment>
<protein>
    <recommendedName>
        <fullName evidence="4">Flagellar FliJ protein</fullName>
    </recommendedName>
</protein>
<reference evidence="2 3" key="1">
    <citation type="submission" date="2019-07" db="EMBL/GenBank/DDBJ databases">
        <title>Ln-dependent methylotrophs.</title>
        <authorList>
            <person name="Tani A."/>
        </authorList>
    </citation>
    <scope>NUCLEOTIDE SEQUENCE [LARGE SCALE GENOMIC DNA]</scope>
    <source>
        <strain evidence="2 3">SM12</strain>
    </source>
</reference>
<proteinExistence type="predicted"/>
<evidence type="ECO:0000313" key="2">
    <source>
        <dbReference type="EMBL" id="TRL43027.1"/>
    </source>
</evidence>
<organism evidence="2 3">
    <name type="scientific">Rhizobium straminoryzae</name>
    <dbReference type="NCBI Taxonomy" id="1387186"/>
    <lineage>
        <taxon>Bacteria</taxon>
        <taxon>Pseudomonadati</taxon>
        <taxon>Pseudomonadota</taxon>
        <taxon>Alphaproteobacteria</taxon>
        <taxon>Hyphomicrobiales</taxon>
        <taxon>Rhizobiaceae</taxon>
        <taxon>Rhizobium/Agrobacterium group</taxon>
        <taxon>Rhizobium</taxon>
    </lineage>
</organism>
<dbReference type="AlphaFoldDB" id="A0A549TII7"/>
<evidence type="ECO:0000313" key="3">
    <source>
        <dbReference type="Proteomes" id="UP000316801"/>
    </source>
</evidence>
<dbReference type="EMBL" id="VJMG01000003">
    <property type="protein sequence ID" value="TRL43027.1"/>
    <property type="molecule type" value="Genomic_DNA"/>
</dbReference>
<feature type="region of interest" description="Disordered" evidence="1">
    <location>
        <begin position="97"/>
        <end position="116"/>
    </location>
</feature>
<gene>
    <name evidence="2" type="ORF">FNA46_01025</name>
</gene>
<dbReference type="RefSeq" id="WP_142880474.1">
    <property type="nucleotide sequence ID" value="NZ_VJMG01000003.1"/>
</dbReference>
<keyword evidence="3" id="KW-1185">Reference proteome</keyword>
<sequence>MADSGQVRSRKLKRLVAVQRHLEKMAESELSAVTRQRAEVGEQMDLVIEAIGSMTPLHMQFSRHHSERFGRLMIRDSQLGGVQQVLEAQVLRERTKGDRLEEHMKEARSLEDREQDDSTLYDLLDLTMAGAKRENSEPL</sequence>
<accession>A0A549TII7</accession>
<evidence type="ECO:0000256" key="1">
    <source>
        <dbReference type="SAM" id="MobiDB-lite"/>
    </source>
</evidence>